<dbReference type="STRING" id="1348662.CARG_00500"/>
<keyword evidence="2" id="KW-0812">Transmembrane</keyword>
<dbReference type="PANTHER" id="PTHR40761:SF1">
    <property type="entry name" value="CONSERVED INTEGRAL MEMBRANE ALANINE VALINE AND LEUCINE RICH PROTEIN-RELATED"/>
    <property type="match status" value="1"/>
</dbReference>
<dbReference type="RefSeq" id="WP_020975422.1">
    <property type="nucleotide sequence ID" value="NC_022198.1"/>
</dbReference>
<sequence length="304" mass="32587">MHNSYLAVLFAFASAMTIAWGTVVRHRIAQDAPGDSREAFVAALRQPMWWAGTSTALIAYGLQAVAFGFGTVLIVQPILVLKLMLTFPLEAHYARRRVGFGEMFWSSVLTAAVAILVIMGKPAAGLTHPPLNRWIPALIIGIAGFLLLDYIAKRGPQKYKALLLGVITGGIFGYVAVLSKAVVDIFLHYGPLGLVLNWEPYMLVFSATVGTVMQQFSFNAGNLKQSLPAMTIGEPIVAFTLGYLILGEKFQIEGIQYLWMGAALIAMFAAAIALSIKGAETTAEEDAEATGSDSEASPAQSTDA</sequence>
<feature type="transmembrane region" description="Helical" evidence="2">
    <location>
        <begin position="57"/>
        <end position="81"/>
    </location>
</feature>
<gene>
    <name evidence="3" type="ORF">CARG_00500</name>
</gene>
<keyword evidence="2" id="KW-1133">Transmembrane helix</keyword>
<dbReference type="GeneID" id="78248987"/>
<evidence type="ECO:0000256" key="2">
    <source>
        <dbReference type="SAM" id="Phobius"/>
    </source>
</evidence>
<feature type="transmembrane region" description="Helical" evidence="2">
    <location>
        <begin position="102"/>
        <end position="119"/>
    </location>
</feature>
<dbReference type="eggNOG" id="COG0697">
    <property type="taxonomic scope" value="Bacteria"/>
</dbReference>
<evidence type="ECO:0000313" key="4">
    <source>
        <dbReference type="Proteomes" id="UP000016943"/>
    </source>
</evidence>
<organism evidence="3 4">
    <name type="scientific">Corynebacterium argentoratense DSM 44202</name>
    <dbReference type="NCBI Taxonomy" id="1348662"/>
    <lineage>
        <taxon>Bacteria</taxon>
        <taxon>Bacillati</taxon>
        <taxon>Actinomycetota</taxon>
        <taxon>Actinomycetes</taxon>
        <taxon>Mycobacteriales</taxon>
        <taxon>Corynebacteriaceae</taxon>
        <taxon>Corynebacterium</taxon>
    </lineage>
</organism>
<protein>
    <submittedName>
        <fullName evidence="3">Uncharacterized protein</fullName>
    </submittedName>
</protein>
<reference evidence="3 4" key="1">
    <citation type="journal article" date="2013" name="Genome Announc.">
        <title>Whole-Genome Sequence of the Clinical Strain Corynebacterium argentoratense DSM 44202, Isolated from a Human Throat Specimen.</title>
        <authorList>
            <person name="Bomholt C."/>
            <person name="Glaub A."/>
            <person name="Gravermann K."/>
            <person name="Albersmeier A."/>
            <person name="Brinkrolf K."/>
            <person name="Ruckert C."/>
            <person name="Tauch A."/>
        </authorList>
    </citation>
    <scope>NUCLEOTIDE SEQUENCE [LARGE SCALE GENOMIC DNA]</scope>
    <source>
        <strain evidence="3">DSM 44202</strain>
    </source>
</reference>
<keyword evidence="2" id="KW-0472">Membrane</keyword>
<feature type="transmembrane region" description="Helical" evidence="2">
    <location>
        <begin position="257"/>
        <end position="276"/>
    </location>
</feature>
<feature type="transmembrane region" description="Helical" evidence="2">
    <location>
        <begin position="162"/>
        <end position="189"/>
    </location>
</feature>
<dbReference type="PANTHER" id="PTHR40761">
    <property type="entry name" value="CONSERVED INTEGRAL MEMBRANE ALANINE VALINE AND LEUCINE RICH PROTEIN-RELATED"/>
    <property type="match status" value="1"/>
</dbReference>
<dbReference type="HOGENOM" id="CLU_070294_2_0_11"/>
<dbReference type="KEGG" id="caz:CARG_00500"/>
<dbReference type="AlphaFoldDB" id="U3GWE9"/>
<dbReference type="NCBIfam" id="NF038012">
    <property type="entry name" value="DMT_1"/>
    <property type="match status" value="1"/>
</dbReference>
<evidence type="ECO:0000256" key="1">
    <source>
        <dbReference type="SAM" id="MobiDB-lite"/>
    </source>
</evidence>
<dbReference type="PATRIC" id="fig|1348662.3.peg.93"/>
<keyword evidence="4" id="KW-1185">Reference proteome</keyword>
<feature type="transmembrane region" description="Helical" evidence="2">
    <location>
        <begin position="227"/>
        <end position="245"/>
    </location>
</feature>
<evidence type="ECO:0000313" key="3">
    <source>
        <dbReference type="EMBL" id="AGU14301.1"/>
    </source>
</evidence>
<feature type="region of interest" description="Disordered" evidence="1">
    <location>
        <begin position="283"/>
        <end position="304"/>
    </location>
</feature>
<proteinExistence type="predicted"/>
<feature type="transmembrane region" description="Helical" evidence="2">
    <location>
        <begin position="131"/>
        <end position="150"/>
    </location>
</feature>
<dbReference type="Proteomes" id="UP000016943">
    <property type="component" value="Chromosome"/>
</dbReference>
<dbReference type="EMBL" id="CP006365">
    <property type="protein sequence ID" value="AGU14301.1"/>
    <property type="molecule type" value="Genomic_DNA"/>
</dbReference>
<accession>U3GWE9</accession>
<name>U3GWE9_9CORY</name>